<evidence type="ECO:0000313" key="7">
    <source>
        <dbReference type="Proteomes" id="UP000564644"/>
    </source>
</evidence>
<dbReference type="PANTHER" id="PTHR43649">
    <property type="entry name" value="ARABINOSE-BINDING PROTEIN-RELATED"/>
    <property type="match status" value="1"/>
</dbReference>
<name>A0A7X0SNV4_9BACL</name>
<comment type="caution">
    <text evidence="6">The sequence shown here is derived from an EMBL/GenBank/DDBJ whole genome shotgun (WGS) entry which is preliminary data.</text>
</comment>
<dbReference type="RefSeq" id="WP_185131113.1">
    <property type="nucleotide sequence ID" value="NZ_JACJVO010000027.1"/>
</dbReference>
<dbReference type="InterPro" id="IPR050490">
    <property type="entry name" value="Bact_solute-bd_prot1"/>
</dbReference>
<evidence type="ECO:0000256" key="5">
    <source>
        <dbReference type="SAM" id="SignalP"/>
    </source>
</evidence>
<dbReference type="Gene3D" id="3.40.190.10">
    <property type="entry name" value="Periplasmic binding protein-like II"/>
    <property type="match status" value="2"/>
</dbReference>
<reference evidence="6 7" key="1">
    <citation type="submission" date="2020-08" db="EMBL/GenBank/DDBJ databases">
        <title>Cohnella phylogeny.</title>
        <authorList>
            <person name="Dunlap C."/>
        </authorList>
    </citation>
    <scope>NUCLEOTIDE SEQUENCE [LARGE SCALE GENOMIC DNA]</scope>
    <source>
        <strain evidence="6 7">CBP 2801</strain>
    </source>
</reference>
<evidence type="ECO:0000256" key="3">
    <source>
        <dbReference type="ARBA" id="ARBA00022729"/>
    </source>
</evidence>
<dbReference type="EMBL" id="JACJVO010000027">
    <property type="protein sequence ID" value="MBB6733453.1"/>
    <property type="molecule type" value="Genomic_DNA"/>
</dbReference>
<protein>
    <submittedName>
        <fullName evidence="6">Sugar ABC transporter substrate-binding protein</fullName>
    </submittedName>
</protein>
<comment type="similarity">
    <text evidence="1">Belongs to the bacterial solute-binding protein 1 family.</text>
</comment>
<keyword evidence="2" id="KW-0813">Transport</keyword>
<dbReference type="Proteomes" id="UP000564644">
    <property type="component" value="Unassembled WGS sequence"/>
</dbReference>
<evidence type="ECO:0000256" key="4">
    <source>
        <dbReference type="SAM" id="MobiDB-lite"/>
    </source>
</evidence>
<feature type="chain" id="PRO_5038949742" evidence="5">
    <location>
        <begin position="29"/>
        <end position="439"/>
    </location>
</feature>
<dbReference type="PANTHER" id="PTHR43649:SF34">
    <property type="entry name" value="ABC TRANSPORTER PERIPLASMIC-BINDING PROTEIN YCJN-RELATED"/>
    <property type="match status" value="1"/>
</dbReference>
<evidence type="ECO:0000256" key="2">
    <source>
        <dbReference type="ARBA" id="ARBA00022448"/>
    </source>
</evidence>
<dbReference type="AlphaFoldDB" id="A0A7X0SNV4"/>
<organism evidence="6 7">
    <name type="scientific">Cohnella zeiphila</name>
    <dbReference type="NCBI Taxonomy" id="2761120"/>
    <lineage>
        <taxon>Bacteria</taxon>
        <taxon>Bacillati</taxon>
        <taxon>Bacillota</taxon>
        <taxon>Bacilli</taxon>
        <taxon>Bacillales</taxon>
        <taxon>Paenibacillaceae</taxon>
        <taxon>Cohnella</taxon>
    </lineage>
</organism>
<gene>
    <name evidence="6" type="ORF">H7C18_21240</name>
</gene>
<dbReference type="PROSITE" id="PS51257">
    <property type="entry name" value="PROKAR_LIPOPROTEIN"/>
    <property type="match status" value="1"/>
</dbReference>
<evidence type="ECO:0000256" key="1">
    <source>
        <dbReference type="ARBA" id="ARBA00008520"/>
    </source>
</evidence>
<accession>A0A7X0SNV4</accession>
<feature type="region of interest" description="Disordered" evidence="4">
    <location>
        <begin position="28"/>
        <end position="50"/>
    </location>
</feature>
<dbReference type="CDD" id="cd13585">
    <property type="entry name" value="PBP2_TMBP_like"/>
    <property type="match status" value="1"/>
</dbReference>
<keyword evidence="7" id="KW-1185">Reference proteome</keyword>
<sequence>MKTKKLRLALILASAALLSACGSNGNGADSSSSASPAASGGSGSSGSGGGKVTLTISRWAGPHADDQKEMLKQFEQETGITVKMDDVDYAQLQQKQTLNLSNKTGEYDLVWAQEIWIPEYIKNGYLLPIDDYVKDDSLNPKDFDFADYNPNLIKIVTADGKLYGLPTFIQLPIMVYNKDMLQAEGLTPPKTWDETLAVAKHFHDKGTGIALPAKQGQAAVDVFTSLVRSNGGDYYGTDGKLNLSGQANVEAARFWKDLNAVAMNGSATWHYDEVTKAVQSGQAPIGLTVSGQVGSLEDQANSSVAGKIGYAPLPYSKQPFGTLSVWNWCVAADSKHPKEAYELAAWLTSKETEKAMSLKDGQMPGRQSLFSDPELSAKYPFFPAVGEAMKQADTQPLSADAPKLMDGLATALSAIAVGNTDPQAALAQVQQDMASASGQ</sequence>
<keyword evidence="3 5" id="KW-0732">Signal</keyword>
<evidence type="ECO:0000313" key="6">
    <source>
        <dbReference type="EMBL" id="MBB6733453.1"/>
    </source>
</evidence>
<dbReference type="Pfam" id="PF01547">
    <property type="entry name" value="SBP_bac_1"/>
    <property type="match status" value="1"/>
</dbReference>
<feature type="compositionally biased region" description="Gly residues" evidence="4">
    <location>
        <begin position="40"/>
        <end position="50"/>
    </location>
</feature>
<feature type="compositionally biased region" description="Low complexity" evidence="4">
    <location>
        <begin position="28"/>
        <end position="39"/>
    </location>
</feature>
<dbReference type="InterPro" id="IPR006059">
    <property type="entry name" value="SBP"/>
</dbReference>
<feature type="signal peptide" evidence="5">
    <location>
        <begin position="1"/>
        <end position="28"/>
    </location>
</feature>
<proteinExistence type="inferred from homology"/>
<dbReference type="SUPFAM" id="SSF53850">
    <property type="entry name" value="Periplasmic binding protein-like II"/>
    <property type="match status" value="1"/>
</dbReference>